<accession>A0A453F1D8</accession>
<evidence type="ECO:0000256" key="1">
    <source>
        <dbReference type="ARBA" id="ARBA00004123"/>
    </source>
</evidence>
<dbReference type="Proteomes" id="UP000015105">
    <property type="component" value="Chromosome 3D"/>
</dbReference>
<dbReference type="STRING" id="200361.A0A453F1D8"/>
<proteinExistence type="predicted"/>
<feature type="compositionally biased region" description="Low complexity" evidence="3">
    <location>
        <begin position="207"/>
        <end position="218"/>
    </location>
</feature>
<organism evidence="5 6">
    <name type="scientific">Aegilops tauschii subsp. strangulata</name>
    <name type="common">Goatgrass</name>
    <dbReference type="NCBI Taxonomy" id="200361"/>
    <lineage>
        <taxon>Eukaryota</taxon>
        <taxon>Viridiplantae</taxon>
        <taxon>Streptophyta</taxon>
        <taxon>Embryophyta</taxon>
        <taxon>Tracheophyta</taxon>
        <taxon>Spermatophyta</taxon>
        <taxon>Magnoliopsida</taxon>
        <taxon>Liliopsida</taxon>
        <taxon>Poales</taxon>
        <taxon>Poaceae</taxon>
        <taxon>BOP clade</taxon>
        <taxon>Pooideae</taxon>
        <taxon>Triticodae</taxon>
        <taxon>Triticeae</taxon>
        <taxon>Triticinae</taxon>
        <taxon>Aegilops</taxon>
    </lineage>
</organism>
<reference evidence="5" key="4">
    <citation type="submission" date="2019-03" db="UniProtKB">
        <authorList>
            <consortium name="EnsemblPlants"/>
        </authorList>
    </citation>
    <scope>IDENTIFICATION</scope>
</reference>
<dbReference type="Gramene" id="AET3Gv20540100.3">
    <property type="protein sequence ID" value="AET3Gv20540100.3"/>
    <property type="gene ID" value="AET3Gv20540100"/>
</dbReference>
<evidence type="ECO:0000259" key="4">
    <source>
        <dbReference type="Pfam" id="PF06943"/>
    </source>
</evidence>
<dbReference type="Pfam" id="PF06943">
    <property type="entry name" value="zf-LSD1"/>
    <property type="match status" value="2"/>
</dbReference>
<feature type="domain" description="Zinc finger LSD1-type" evidence="4">
    <location>
        <begin position="854"/>
        <end position="878"/>
    </location>
</feature>
<keyword evidence="6" id="KW-1185">Reference proteome</keyword>
<feature type="compositionally biased region" description="Low complexity" evidence="3">
    <location>
        <begin position="133"/>
        <end position="146"/>
    </location>
</feature>
<reference evidence="5" key="3">
    <citation type="journal article" date="2017" name="Nature">
        <title>Genome sequence of the progenitor of the wheat D genome Aegilops tauschii.</title>
        <authorList>
            <person name="Luo M.C."/>
            <person name="Gu Y.Q."/>
            <person name="Puiu D."/>
            <person name="Wang H."/>
            <person name="Twardziok S.O."/>
            <person name="Deal K.R."/>
            <person name="Huo N."/>
            <person name="Zhu T."/>
            <person name="Wang L."/>
            <person name="Wang Y."/>
            <person name="McGuire P.E."/>
            <person name="Liu S."/>
            <person name="Long H."/>
            <person name="Ramasamy R.K."/>
            <person name="Rodriguez J.C."/>
            <person name="Van S.L."/>
            <person name="Yuan L."/>
            <person name="Wang Z."/>
            <person name="Xia Z."/>
            <person name="Xiao L."/>
            <person name="Anderson O.D."/>
            <person name="Ouyang S."/>
            <person name="Liang Y."/>
            <person name="Zimin A.V."/>
            <person name="Pertea G."/>
            <person name="Qi P."/>
            <person name="Bennetzen J.L."/>
            <person name="Dai X."/>
            <person name="Dawson M.W."/>
            <person name="Muller H.G."/>
            <person name="Kugler K."/>
            <person name="Rivarola-Duarte L."/>
            <person name="Spannagl M."/>
            <person name="Mayer K.F.X."/>
            <person name="Lu F.H."/>
            <person name="Bevan M.W."/>
            <person name="Leroy P."/>
            <person name="Li P."/>
            <person name="You F.M."/>
            <person name="Sun Q."/>
            <person name="Liu Z."/>
            <person name="Lyons E."/>
            <person name="Wicker T."/>
            <person name="Salzberg S.L."/>
            <person name="Devos K.M."/>
            <person name="Dvorak J."/>
        </authorList>
    </citation>
    <scope>NUCLEOTIDE SEQUENCE [LARGE SCALE GENOMIC DNA]</scope>
    <source>
        <strain evidence="5">cv. AL8/78</strain>
    </source>
</reference>
<sequence>FFVATRLSVSPSQRPPPLTAPRPMLSSPEIGPPSENKPMISPPPFPSVPPPQETPQPTTADPLEPAQSDHAESTPPPHPGVTATSPEAYESTVSAPAHGKKREAGRPPSLSASPALEATKLEQHASPLPPPAAEAFPEAATTEASPSPSHQIVAASVAETPSPPTPSSPPASTAGALSDGSLADSAAMVSEEAGRLPAALESMDANLPTAPAPLTLPLKSEPEGLLPQQHRRPPWPTVLPGCENFEHSQPPSPRPPQVEAAHGLPDAAQTNAIAVTSEEPGAPSACKSDSEGSFEVAMHIPLSSPTEAEPCSPDVAPPGFEKFKFSWPPLPPPNLSVETAHSLLNPAVPEGVANPVPVLETMDTKAVAALNLPLPSSESGAEEPLWQPLLRSPSTITQAEPCSPDMPPPGFENFKLSCMPLSNENTYASSDVIATKAVAVTPEEAVLPVPTLEAIDVETDSACNLLPPLGSKLEGLLKQPLLRSTTPVAESPPCSPQIAPPGFESFRSSWQPLSTPPSGTAFIMPDAAVMPLPVTLEEAAGSPPALEAMDVDMNAIHPLTVPLESGVEGSLQEPQPRPPSPISQDVPSSPDMAPPGFENFKSSQLLLPSPVFSQTAYTLHDSTTTIAEYVLEEAAQLSPALETIDVKMETSPESGAEGSLPQQMHWRPSPKENSTACSPEMVPSGHENLQPLPYPAFLPQAQTPDVVATGAVIGALDQMHHPAPVLGTIEEGTSPILSPPLESGSLPQLEPQMNSVTAHVVDTPMHVPATDCVAVNSEGTVLPLPALQAMVTNMDSATTSLPRFENGAEGSLPQLRQQSSSPNVQAAPCSLDAVELLPPPPPPFVNKEVGQMVCGSCRELIAYPRGAVHVQCAACRTVNLVVEAHEVGNVHCGRCEILLMYPFGAPAVKCSLCLFVTEIGERNVRPRISVEQVTPHQQELANQV</sequence>
<reference evidence="6" key="2">
    <citation type="journal article" date="2017" name="Nat. Plants">
        <title>The Aegilops tauschii genome reveals multiple impacts of transposons.</title>
        <authorList>
            <person name="Zhao G."/>
            <person name="Zou C."/>
            <person name="Li K."/>
            <person name="Wang K."/>
            <person name="Li T."/>
            <person name="Gao L."/>
            <person name="Zhang X."/>
            <person name="Wang H."/>
            <person name="Yang Z."/>
            <person name="Liu X."/>
            <person name="Jiang W."/>
            <person name="Mao L."/>
            <person name="Kong X."/>
            <person name="Jiao Y."/>
            <person name="Jia J."/>
        </authorList>
    </citation>
    <scope>NUCLEOTIDE SEQUENCE [LARGE SCALE GENOMIC DNA]</scope>
    <source>
        <strain evidence="6">cv. AL8/78</strain>
    </source>
</reference>
<evidence type="ECO:0000256" key="3">
    <source>
        <dbReference type="SAM" id="MobiDB-lite"/>
    </source>
</evidence>
<evidence type="ECO:0000313" key="6">
    <source>
        <dbReference type="Proteomes" id="UP000015105"/>
    </source>
</evidence>
<dbReference type="AlphaFoldDB" id="A0A453F1D8"/>
<dbReference type="PANTHER" id="PTHR31747:SF17">
    <property type="entry name" value="PROTEIN LOL2"/>
    <property type="match status" value="1"/>
</dbReference>
<dbReference type="EnsemblPlants" id="AET3Gv20540100.3">
    <property type="protein sequence ID" value="AET3Gv20540100.3"/>
    <property type="gene ID" value="AET3Gv20540100"/>
</dbReference>
<dbReference type="NCBIfam" id="TIGR01053">
    <property type="entry name" value="LSD1"/>
    <property type="match status" value="2"/>
</dbReference>
<dbReference type="GO" id="GO:0005634">
    <property type="term" value="C:nucleus"/>
    <property type="evidence" value="ECO:0007669"/>
    <property type="project" value="UniProtKB-SubCell"/>
</dbReference>
<keyword evidence="2" id="KW-0539">Nucleus</keyword>
<dbReference type="InterPro" id="IPR005735">
    <property type="entry name" value="Znf_LSD1"/>
</dbReference>
<comment type="subcellular location">
    <subcellularLocation>
        <location evidence="1">Nucleus</location>
    </subcellularLocation>
</comment>
<reference evidence="5" key="5">
    <citation type="journal article" date="2021" name="G3 (Bethesda)">
        <title>Aegilops tauschii genome assembly Aet v5.0 features greater sequence contiguity and improved annotation.</title>
        <authorList>
            <person name="Wang L."/>
            <person name="Zhu T."/>
            <person name="Rodriguez J.C."/>
            <person name="Deal K.R."/>
            <person name="Dubcovsky J."/>
            <person name="McGuire P.E."/>
            <person name="Lux T."/>
            <person name="Spannagl M."/>
            <person name="Mayer K.F.X."/>
            <person name="Baldrich P."/>
            <person name="Meyers B.C."/>
            <person name="Huo N."/>
            <person name="Gu Y.Q."/>
            <person name="Zhou H."/>
            <person name="Devos K.M."/>
            <person name="Bennetzen J.L."/>
            <person name="Unver T."/>
            <person name="Budak H."/>
            <person name="Gulick P.J."/>
            <person name="Galiba G."/>
            <person name="Kalapos B."/>
            <person name="Nelson D.R."/>
            <person name="Li P."/>
            <person name="You F.M."/>
            <person name="Luo M.C."/>
            <person name="Dvorak J."/>
        </authorList>
    </citation>
    <scope>NUCLEOTIDE SEQUENCE [LARGE SCALE GENOMIC DNA]</scope>
    <source>
        <strain evidence="5">cv. AL8/78</strain>
    </source>
</reference>
<feature type="domain" description="Zinc finger LSD1-type" evidence="4">
    <location>
        <begin position="892"/>
        <end position="916"/>
    </location>
</feature>
<evidence type="ECO:0000313" key="5">
    <source>
        <dbReference type="EnsemblPlants" id="AET3Gv20540100.3"/>
    </source>
</evidence>
<feature type="compositionally biased region" description="Low complexity" evidence="3">
    <location>
        <begin position="170"/>
        <end position="187"/>
    </location>
</feature>
<feature type="region of interest" description="Disordered" evidence="3">
    <location>
        <begin position="1"/>
        <end position="262"/>
    </location>
</feature>
<feature type="region of interest" description="Disordered" evidence="3">
    <location>
        <begin position="566"/>
        <end position="600"/>
    </location>
</feature>
<protein>
    <recommendedName>
        <fullName evidence="4">Zinc finger LSD1-type domain-containing protein</fullName>
    </recommendedName>
</protein>
<evidence type="ECO:0000256" key="2">
    <source>
        <dbReference type="ARBA" id="ARBA00023242"/>
    </source>
</evidence>
<name>A0A453F1D8_AEGTS</name>
<dbReference type="InterPro" id="IPR040319">
    <property type="entry name" value="LSD1-like"/>
</dbReference>
<dbReference type="PANTHER" id="PTHR31747">
    <property type="entry name" value="PROTEIN LSD1"/>
    <property type="match status" value="1"/>
</dbReference>
<reference evidence="6" key="1">
    <citation type="journal article" date="2014" name="Science">
        <title>Ancient hybridizations among the ancestral genomes of bread wheat.</title>
        <authorList>
            <consortium name="International Wheat Genome Sequencing Consortium,"/>
            <person name="Marcussen T."/>
            <person name="Sandve S.R."/>
            <person name="Heier L."/>
            <person name="Spannagl M."/>
            <person name="Pfeifer M."/>
            <person name="Jakobsen K.S."/>
            <person name="Wulff B.B."/>
            <person name="Steuernagel B."/>
            <person name="Mayer K.F."/>
            <person name="Olsen O.A."/>
        </authorList>
    </citation>
    <scope>NUCLEOTIDE SEQUENCE [LARGE SCALE GENOMIC DNA]</scope>
    <source>
        <strain evidence="6">cv. AL8/78</strain>
    </source>
</reference>
<feature type="compositionally biased region" description="Pro residues" evidence="3">
    <location>
        <begin position="40"/>
        <end position="54"/>
    </location>
</feature>
<feature type="region of interest" description="Disordered" evidence="3">
    <location>
        <begin position="649"/>
        <end position="688"/>
    </location>
</feature>